<evidence type="ECO:0000313" key="2">
    <source>
        <dbReference type="Proteomes" id="UP000054549"/>
    </source>
</evidence>
<dbReference type="EMBL" id="KN818301">
    <property type="protein sequence ID" value="KIL60264.1"/>
    <property type="molecule type" value="Genomic_DNA"/>
</dbReference>
<keyword evidence="2" id="KW-1185">Reference proteome</keyword>
<reference evidence="1 2" key="1">
    <citation type="submission" date="2014-04" db="EMBL/GenBank/DDBJ databases">
        <title>Evolutionary Origins and Diversification of the Mycorrhizal Mutualists.</title>
        <authorList>
            <consortium name="DOE Joint Genome Institute"/>
            <consortium name="Mycorrhizal Genomics Consortium"/>
            <person name="Kohler A."/>
            <person name="Kuo A."/>
            <person name="Nagy L.G."/>
            <person name="Floudas D."/>
            <person name="Copeland A."/>
            <person name="Barry K.W."/>
            <person name="Cichocki N."/>
            <person name="Veneault-Fourrey C."/>
            <person name="LaButti K."/>
            <person name="Lindquist E.A."/>
            <person name="Lipzen A."/>
            <person name="Lundell T."/>
            <person name="Morin E."/>
            <person name="Murat C."/>
            <person name="Riley R."/>
            <person name="Ohm R."/>
            <person name="Sun H."/>
            <person name="Tunlid A."/>
            <person name="Henrissat B."/>
            <person name="Grigoriev I.V."/>
            <person name="Hibbett D.S."/>
            <person name="Martin F."/>
        </authorList>
    </citation>
    <scope>NUCLEOTIDE SEQUENCE [LARGE SCALE GENOMIC DNA]</scope>
    <source>
        <strain evidence="1 2">Koide BX008</strain>
    </source>
</reference>
<dbReference type="HOGENOM" id="CLU_2670596_0_0_1"/>
<organism evidence="1 2">
    <name type="scientific">Amanita muscaria (strain Koide BX008)</name>
    <dbReference type="NCBI Taxonomy" id="946122"/>
    <lineage>
        <taxon>Eukaryota</taxon>
        <taxon>Fungi</taxon>
        <taxon>Dikarya</taxon>
        <taxon>Basidiomycota</taxon>
        <taxon>Agaricomycotina</taxon>
        <taxon>Agaricomycetes</taxon>
        <taxon>Agaricomycetidae</taxon>
        <taxon>Agaricales</taxon>
        <taxon>Pluteineae</taxon>
        <taxon>Amanitaceae</taxon>
        <taxon>Amanita</taxon>
    </lineage>
</organism>
<gene>
    <name evidence="1" type="ORF">M378DRAFT_948947</name>
</gene>
<protein>
    <submittedName>
        <fullName evidence="1">Uncharacterized protein</fullName>
    </submittedName>
</protein>
<dbReference type="Proteomes" id="UP000054549">
    <property type="component" value="Unassembled WGS sequence"/>
</dbReference>
<evidence type="ECO:0000313" key="1">
    <source>
        <dbReference type="EMBL" id="KIL60264.1"/>
    </source>
</evidence>
<sequence length="75" mass="8658">MVTTIKIAGAEDKQIRVRPPSLSIQDDVLDLGHIQNINLMLFDSHAHQQLNRNLHSRFLSRLLSRRTSGSLWLRK</sequence>
<dbReference type="InParanoid" id="A0A0C2T1D1"/>
<accession>A0A0C2T1D1</accession>
<dbReference type="AlphaFoldDB" id="A0A0C2T1D1"/>
<proteinExistence type="predicted"/>
<name>A0A0C2T1D1_AMAMK</name>